<comment type="caution">
    <text evidence="1">The sequence shown here is derived from an EMBL/GenBank/DDBJ whole genome shotgun (WGS) entry which is preliminary data.</text>
</comment>
<organism evidence="1 2">
    <name type="scientific">Blattamonas nauphoetae</name>
    <dbReference type="NCBI Taxonomy" id="2049346"/>
    <lineage>
        <taxon>Eukaryota</taxon>
        <taxon>Metamonada</taxon>
        <taxon>Preaxostyla</taxon>
        <taxon>Oxymonadida</taxon>
        <taxon>Blattamonas</taxon>
    </lineage>
</organism>
<sequence>MERTDTLEDPISRELLTKENGDLLDVEEILDPSETEAEERKEKLQFGGTYRVLSLTASDRDRSVLISDFVITIPDGHEIHQLMCLRGGSDTEEKCGDSSNPCSSLLVGWKAAQLEEGSSDKMVELEVAGEVEMGGVLFVGEKKVRVWGGEKGRGRVLVEWRENWESTNAIQVDGGEVAIVEVTILLGEEKEEVTRSGKSFLICGGGDVCLWGVVARSVGVNRVGMGLVGLWWGSANLVSIEVEGITFGDGIHLVEVGSETKFASLLVDSLKTRKVRTMNVPLIEFNSWKEESKVKMEKIILLETTREENKERLGVEEGGVISVRTKQCETRFVRCVFEGSKTLRLRDGAEMGGVLFVGVGRVGGGSVRFKDCLMIDSVPFGSEGGGVVVVVSSGVFRVWFENCWMEETRVSGLPFDRLDGVPILSPDRAVLSGVGGVGALIVGEESFPIVGRSSSRFSGCSLKVVVGREVEMSGQTNEEIKMEL</sequence>
<gene>
    <name evidence="1" type="ORF">BLNAU_20904</name>
</gene>
<evidence type="ECO:0000313" key="1">
    <source>
        <dbReference type="EMBL" id="KAK2944157.1"/>
    </source>
</evidence>
<dbReference type="EMBL" id="JARBJD010000311">
    <property type="protein sequence ID" value="KAK2944157.1"/>
    <property type="molecule type" value="Genomic_DNA"/>
</dbReference>
<proteinExistence type="predicted"/>
<accession>A0ABQ9WZK4</accession>
<protein>
    <submittedName>
        <fullName evidence="1">Uncharacterized protein</fullName>
    </submittedName>
</protein>
<reference evidence="1 2" key="1">
    <citation type="journal article" date="2022" name="bioRxiv">
        <title>Genomics of Preaxostyla Flagellates Illuminates Evolutionary Transitions and the Path Towards Mitochondrial Loss.</title>
        <authorList>
            <person name="Novak L.V.F."/>
            <person name="Treitli S.C."/>
            <person name="Pyrih J."/>
            <person name="Halakuc P."/>
            <person name="Pipaliya S.V."/>
            <person name="Vacek V."/>
            <person name="Brzon O."/>
            <person name="Soukal P."/>
            <person name="Eme L."/>
            <person name="Dacks J.B."/>
            <person name="Karnkowska A."/>
            <person name="Elias M."/>
            <person name="Hampl V."/>
        </authorList>
    </citation>
    <scope>NUCLEOTIDE SEQUENCE [LARGE SCALE GENOMIC DNA]</scope>
    <source>
        <strain evidence="1">NAU3</strain>
        <tissue evidence="1">Gut</tissue>
    </source>
</reference>
<dbReference type="Proteomes" id="UP001281761">
    <property type="component" value="Unassembled WGS sequence"/>
</dbReference>
<name>A0ABQ9WZK4_9EUKA</name>
<keyword evidence="2" id="KW-1185">Reference proteome</keyword>
<evidence type="ECO:0000313" key="2">
    <source>
        <dbReference type="Proteomes" id="UP001281761"/>
    </source>
</evidence>